<evidence type="ECO:0000256" key="10">
    <source>
        <dbReference type="ARBA" id="ARBA00023034"/>
    </source>
</evidence>
<keyword evidence="4 17" id="KW-0328">Glycosyltransferase</keyword>
<evidence type="ECO:0000313" key="22">
    <source>
        <dbReference type="Proteomes" id="UP000663829"/>
    </source>
</evidence>
<dbReference type="Proteomes" id="UP000682733">
    <property type="component" value="Unassembled WGS sequence"/>
</dbReference>
<evidence type="ECO:0000256" key="3">
    <source>
        <dbReference type="ARBA" id="ARBA00006492"/>
    </source>
</evidence>
<evidence type="ECO:0000256" key="15">
    <source>
        <dbReference type="ARBA" id="ARBA00041712"/>
    </source>
</evidence>
<keyword evidence="9" id="KW-1133">Transmembrane helix</keyword>
<sequence>MLLSIRTQDDNRQKKENFILKSRSIVKTSKLSSSLLSSIPLSPLPKIDIILPVLVFACNRPRALQQHVEALISIRKNQELNPIIISLDCDDRDTVSVAQQFGTKIKKIIKQPDLSEIIIAEKDRHMLGYYKIARHYLYTLNYVFNELNYDGVIITEDDLEVSPDFLDYFMALYPLLVYDKTLWCVSAWNDNGLVNKIIREPTLLHRTDFFPGLGWMLTKSLWNEIKGGWPKSYWDDWMRLPAQRKNRSCIRPEISRTAISFHGQKGVSNGQHFDRYLKKIVKNMDMVNWKKIDISYLLKDRYDVSFRERVNSCKIITVSDLNHLSTILCARLIYNSNQEFVAIANTLEIMNDLKVSENI</sequence>
<evidence type="ECO:0000313" key="20">
    <source>
        <dbReference type="EMBL" id="CAF3543481.1"/>
    </source>
</evidence>
<dbReference type="SUPFAM" id="SSF53448">
    <property type="entry name" value="Nucleotide-diphospho-sugar transferases"/>
    <property type="match status" value="1"/>
</dbReference>
<dbReference type="InterPro" id="IPR052261">
    <property type="entry name" value="Glycosyltransferase_13"/>
</dbReference>
<dbReference type="GO" id="GO:0030145">
    <property type="term" value="F:manganese ion binding"/>
    <property type="evidence" value="ECO:0007669"/>
    <property type="project" value="UniProtKB-UniRule"/>
</dbReference>
<keyword evidence="12 17" id="KW-0464">Manganese</keyword>
<evidence type="ECO:0000256" key="9">
    <source>
        <dbReference type="ARBA" id="ARBA00022989"/>
    </source>
</evidence>
<keyword evidence="8 17" id="KW-0735">Signal-anchor</keyword>
<evidence type="ECO:0000256" key="13">
    <source>
        <dbReference type="ARBA" id="ARBA00037706"/>
    </source>
</evidence>
<dbReference type="InterPro" id="IPR004139">
    <property type="entry name" value="Glyco_trans_13"/>
</dbReference>
<evidence type="ECO:0000256" key="5">
    <source>
        <dbReference type="ARBA" id="ARBA00022679"/>
    </source>
</evidence>
<protein>
    <recommendedName>
        <fullName evidence="14 17">Alpha-1,3-mannosyl-glycoprotein 2-beta-N-acetylglucosaminyltransferase</fullName>
        <shortName evidence="17">GNT-I</shortName>
        <shortName evidence="17">GlcNAc-T I</shortName>
        <ecNumber evidence="14 17">2.4.1.101</ecNumber>
    </recommendedName>
    <alternativeName>
        <fullName evidence="15 17">N-glycosyl-oligosaccharide-glycoprotein N-acetylglucosaminyltransferase I</fullName>
    </alternativeName>
</protein>
<evidence type="ECO:0000256" key="14">
    <source>
        <dbReference type="ARBA" id="ARBA00038949"/>
    </source>
</evidence>
<comment type="similarity">
    <text evidence="3 17">Belongs to the glycosyltransferase 13 family.</text>
</comment>
<dbReference type="PANTHER" id="PTHR10468">
    <property type="entry name" value="PROTEIN O-LINKED-MANNOSE BETA-1,2-N-ACETYLGLUCOSAMINYLTRANSFERASE 1/ALPHA-1,3-MANNOSYL-GLYCOPROTEIN 2-BETA-N-ACETYLGLUCOSAMINYLTRANSFERASE"/>
    <property type="match status" value="1"/>
</dbReference>
<evidence type="ECO:0000256" key="6">
    <source>
        <dbReference type="ARBA" id="ARBA00022692"/>
    </source>
</evidence>
<evidence type="ECO:0000256" key="17">
    <source>
        <dbReference type="RuleBase" id="RU368119"/>
    </source>
</evidence>
<dbReference type="Gene3D" id="3.90.550.10">
    <property type="entry name" value="Spore Coat Polysaccharide Biosynthesis Protein SpsA, Chain A"/>
    <property type="match status" value="1"/>
</dbReference>
<dbReference type="Proteomes" id="UP000677228">
    <property type="component" value="Unassembled WGS sequence"/>
</dbReference>
<comment type="function">
    <text evidence="13 17">Initiates complex N-linked carbohydrate formation. Essential for the conversion of high-mannose to hybrid and complex N-glycans.</text>
</comment>
<dbReference type="GO" id="GO:0003827">
    <property type="term" value="F:alpha-1,3-mannosylglycoprotein 2-beta-N-acetylglucosaminyltransferase activity"/>
    <property type="evidence" value="ECO:0007669"/>
    <property type="project" value="UniProtKB-UniRule"/>
</dbReference>
<name>A0A813Q5Z0_9BILA</name>
<dbReference type="OrthoDB" id="440755at2759"/>
<dbReference type="EMBL" id="CAJOBC010000134">
    <property type="protein sequence ID" value="CAF3543481.1"/>
    <property type="molecule type" value="Genomic_DNA"/>
</dbReference>
<keyword evidence="10 17" id="KW-0333">Golgi apparatus</keyword>
<dbReference type="EMBL" id="CAJNOQ010000134">
    <property type="protein sequence ID" value="CAF0762431.1"/>
    <property type="molecule type" value="Genomic_DNA"/>
</dbReference>
<accession>A0A813Q5Z0</accession>
<dbReference type="UniPathway" id="UPA00378"/>
<proteinExistence type="inferred from homology"/>
<keyword evidence="7 17" id="KW-0479">Metal-binding</keyword>
<dbReference type="AlphaFoldDB" id="A0A813Q5Z0"/>
<dbReference type="EC" id="2.4.1.101" evidence="14 17"/>
<dbReference type="Pfam" id="PF03071">
    <property type="entry name" value="GNT-I"/>
    <property type="match status" value="1"/>
</dbReference>
<comment type="caution">
    <text evidence="18">The sequence shown here is derived from an EMBL/GenBank/DDBJ whole genome shotgun (WGS) entry which is preliminary data.</text>
</comment>
<evidence type="ECO:0000313" key="19">
    <source>
        <dbReference type="EMBL" id="CAF0830237.1"/>
    </source>
</evidence>
<dbReference type="EMBL" id="CAJOBA010001793">
    <property type="protein sequence ID" value="CAF3614720.1"/>
    <property type="molecule type" value="Genomic_DNA"/>
</dbReference>
<dbReference type="Proteomes" id="UP000681722">
    <property type="component" value="Unassembled WGS sequence"/>
</dbReference>
<reference evidence="18" key="1">
    <citation type="submission" date="2021-02" db="EMBL/GenBank/DDBJ databases">
        <authorList>
            <person name="Nowell W R."/>
        </authorList>
    </citation>
    <scope>NUCLEOTIDE SEQUENCE</scope>
</reference>
<dbReference type="FunFam" id="3.90.550.10:FF:000252">
    <property type="entry name" value="Protein O-linked-mannose beta-1,2-N-acetylglucosaminyltransferase 1"/>
    <property type="match status" value="1"/>
</dbReference>
<keyword evidence="22" id="KW-1185">Reference proteome</keyword>
<evidence type="ECO:0000256" key="2">
    <source>
        <dbReference type="ARBA" id="ARBA00004922"/>
    </source>
</evidence>
<organism evidence="18 22">
    <name type="scientific">Didymodactylos carnosus</name>
    <dbReference type="NCBI Taxonomy" id="1234261"/>
    <lineage>
        <taxon>Eukaryota</taxon>
        <taxon>Metazoa</taxon>
        <taxon>Spiralia</taxon>
        <taxon>Gnathifera</taxon>
        <taxon>Rotifera</taxon>
        <taxon>Eurotatoria</taxon>
        <taxon>Bdelloidea</taxon>
        <taxon>Philodinida</taxon>
        <taxon>Philodinidae</taxon>
        <taxon>Didymodactylos</taxon>
    </lineage>
</organism>
<gene>
    <name evidence="18" type="ORF">GPM918_LOCUS1464</name>
    <name evidence="19" type="ORF">OVA965_LOCUS6105</name>
    <name evidence="20" type="ORF">SRO942_LOCUS1464</name>
    <name evidence="21" type="ORF">TMI583_LOCUS6101</name>
</gene>
<evidence type="ECO:0000256" key="11">
    <source>
        <dbReference type="ARBA" id="ARBA00023136"/>
    </source>
</evidence>
<dbReference type="InterPro" id="IPR029044">
    <property type="entry name" value="Nucleotide-diphossugar_trans"/>
</dbReference>
<comment type="cofactor">
    <cofactor evidence="17">
        <name>Mn(2+)</name>
        <dbReference type="ChEBI" id="CHEBI:29035"/>
    </cofactor>
    <text evidence="17">The cofactor is mostly bound to the substrate.</text>
</comment>
<dbReference type="Proteomes" id="UP000663829">
    <property type="component" value="Unassembled WGS sequence"/>
</dbReference>
<dbReference type="GO" id="GO:0006487">
    <property type="term" value="P:protein N-linked glycosylation"/>
    <property type="evidence" value="ECO:0007669"/>
    <property type="project" value="TreeGrafter"/>
</dbReference>
<keyword evidence="6" id="KW-0812">Transmembrane</keyword>
<comment type="pathway">
    <text evidence="2 17">Protein modification; protein glycosylation.</text>
</comment>
<comment type="catalytic activity">
    <reaction evidence="16 17">
        <text>N(4)-(alpha-D-Man-(1-&gt;3)-[alpha-D-Man-(1-&gt;3)-[alpha-D-Man-(1-&gt;6)]-alpha-D-Man-(1-&gt;6)]-beta-D-Man-(1-&gt;4)-beta-D-GlcNAc-(1-&gt;4)-beta-D-GlcNAc)-L-asparaginyl-[protein] (N-glucan mannose isomer 5A1,2) + UDP-N-acetyl-alpha-D-glucosamine = N(4)-{beta-D-GlcNAc-(1-&gt;2)-alpha-D-Man-(1-&gt;3)-[alpha-D-Man-(1-&gt;3)-[alpha-D-Man-(1-&gt;6)]-alpha-D-Man-(1-&gt;6)]-beta-D-Man-(1-&gt;4)-beta-D-GlcNAc-(1-&gt;4)-beta-D-GlcNAc}-L-asparaginyl-[protein] + UDP + H(+)</text>
        <dbReference type="Rhea" id="RHEA:11456"/>
        <dbReference type="Rhea" id="RHEA-COMP:14367"/>
        <dbReference type="Rhea" id="RHEA-COMP:14368"/>
        <dbReference type="ChEBI" id="CHEBI:15378"/>
        <dbReference type="ChEBI" id="CHEBI:57705"/>
        <dbReference type="ChEBI" id="CHEBI:58223"/>
        <dbReference type="ChEBI" id="CHEBI:59087"/>
        <dbReference type="ChEBI" id="CHEBI:60625"/>
        <dbReference type="EC" id="2.4.1.101"/>
    </reaction>
</comment>
<evidence type="ECO:0000256" key="1">
    <source>
        <dbReference type="ARBA" id="ARBA00004323"/>
    </source>
</evidence>
<evidence type="ECO:0000313" key="18">
    <source>
        <dbReference type="EMBL" id="CAF0762431.1"/>
    </source>
</evidence>
<evidence type="ECO:0000256" key="16">
    <source>
        <dbReference type="ARBA" id="ARBA00049421"/>
    </source>
</evidence>
<evidence type="ECO:0000313" key="21">
    <source>
        <dbReference type="EMBL" id="CAF3614720.1"/>
    </source>
</evidence>
<evidence type="ECO:0000256" key="7">
    <source>
        <dbReference type="ARBA" id="ARBA00022723"/>
    </source>
</evidence>
<keyword evidence="5" id="KW-0808">Transferase</keyword>
<comment type="subcellular location">
    <subcellularLocation>
        <location evidence="1 17">Golgi apparatus membrane</location>
        <topology evidence="1 17">Single-pass type II membrane protein</topology>
    </subcellularLocation>
</comment>
<dbReference type="PANTHER" id="PTHR10468:SF0">
    <property type="entry name" value="ALPHA-1,3-MANNOSYL-GLYCOPROTEIN 2-BETA-N-ACETYLGLUCOSAMINYLTRANSFERASE"/>
    <property type="match status" value="1"/>
</dbReference>
<evidence type="ECO:0000256" key="4">
    <source>
        <dbReference type="ARBA" id="ARBA00022676"/>
    </source>
</evidence>
<keyword evidence="11" id="KW-0472">Membrane</keyword>
<dbReference type="GO" id="GO:0000139">
    <property type="term" value="C:Golgi membrane"/>
    <property type="evidence" value="ECO:0007669"/>
    <property type="project" value="UniProtKB-SubCell"/>
</dbReference>
<evidence type="ECO:0000256" key="8">
    <source>
        <dbReference type="ARBA" id="ARBA00022968"/>
    </source>
</evidence>
<evidence type="ECO:0000256" key="12">
    <source>
        <dbReference type="ARBA" id="ARBA00023211"/>
    </source>
</evidence>
<dbReference type="EMBL" id="CAJNOK010001793">
    <property type="protein sequence ID" value="CAF0830237.1"/>
    <property type="molecule type" value="Genomic_DNA"/>
</dbReference>